<accession>A0AAI9TLW3</accession>
<dbReference type="EMBL" id="LACB01000079">
    <property type="protein sequence ID" value="KAJ9489624.1"/>
    <property type="molecule type" value="Genomic_DNA"/>
</dbReference>
<dbReference type="Proteomes" id="UP001227192">
    <property type="component" value="Unassembled WGS sequence"/>
</dbReference>
<keyword evidence="2" id="KW-1185">Reference proteome</keyword>
<evidence type="ECO:0000313" key="2">
    <source>
        <dbReference type="Proteomes" id="UP001227192"/>
    </source>
</evidence>
<evidence type="ECO:0000313" key="1">
    <source>
        <dbReference type="EMBL" id="KAJ9489624.1"/>
    </source>
</evidence>
<reference evidence="1" key="1">
    <citation type="submission" date="2015-06" db="EMBL/GenBank/DDBJ databases">
        <authorList>
            <person name="Nguyen H."/>
        </authorList>
    </citation>
    <scope>NUCLEOTIDE SEQUENCE</scope>
    <source>
        <strain evidence="1">DAOM 180753</strain>
    </source>
</reference>
<dbReference type="AlphaFoldDB" id="A0AAI9TLW3"/>
<gene>
    <name evidence="1" type="ORF">VN97_g3651</name>
</gene>
<organism evidence="1 2">
    <name type="scientific">Penicillium thymicola</name>
    <dbReference type="NCBI Taxonomy" id="293382"/>
    <lineage>
        <taxon>Eukaryota</taxon>
        <taxon>Fungi</taxon>
        <taxon>Dikarya</taxon>
        <taxon>Ascomycota</taxon>
        <taxon>Pezizomycotina</taxon>
        <taxon>Eurotiomycetes</taxon>
        <taxon>Eurotiomycetidae</taxon>
        <taxon>Eurotiales</taxon>
        <taxon>Aspergillaceae</taxon>
        <taxon>Penicillium</taxon>
    </lineage>
</organism>
<comment type="caution">
    <text evidence="1">The sequence shown here is derived from an EMBL/GenBank/DDBJ whole genome shotgun (WGS) entry which is preliminary data.</text>
</comment>
<name>A0AAI9TLW3_PENTH</name>
<reference evidence="1" key="2">
    <citation type="journal article" date="2016" name="Fungal Biol.">
        <title>Ochratoxin A production by Penicillium thymicola.</title>
        <authorList>
            <person name="Nguyen H.D.T."/>
            <person name="McMullin D.R."/>
            <person name="Ponomareva E."/>
            <person name="Riley R."/>
            <person name="Pomraning K.R."/>
            <person name="Baker S.E."/>
            <person name="Seifert K.A."/>
        </authorList>
    </citation>
    <scope>NUCLEOTIDE SEQUENCE</scope>
    <source>
        <strain evidence="1">DAOM 180753</strain>
    </source>
</reference>
<protein>
    <submittedName>
        <fullName evidence="1">Uncharacterized protein</fullName>
    </submittedName>
</protein>
<proteinExistence type="predicted"/>
<sequence length="82" mass="9138">MQGFIYPAKPSKHCSIAITNSKQKKAQSVANMHACMGDCSTVYLANLSSYDMMSFIDWVDDARNKNNSNCRNCKSEHTLQTG</sequence>